<organism evidence="1 2">
    <name type="scientific">Cryptosporidium muris (strain RN66)</name>
    <dbReference type="NCBI Taxonomy" id="441375"/>
    <lineage>
        <taxon>Eukaryota</taxon>
        <taxon>Sar</taxon>
        <taxon>Alveolata</taxon>
        <taxon>Apicomplexa</taxon>
        <taxon>Conoidasida</taxon>
        <taxon>Coccidia</taxon>
        <taxon>Eucoccidiorida</taxon>
        <taxon>Eimeriorina</taxon>
        <taxon>Cryptosporidiidae</taxon>
        <taxon>Cryptosporidium</taxon>
    </lineage>
</organism>
<gene>
    <name evidence="1" type="ORF">CMU_015280</name>
</gene>
<dbReference type="InterPro" id="IPR036866">
    <property type="entry name" value="RibonucZ/Hydroxyglut_hydro"/>
</dbReference>
<dbReference type="Gene3D" id="3.60.15.10">
    <property type="entry name" value="Ribonuclease Z/Hydroxyacylglutathione hydrolase-like"/>
    <property type="match status" value="1"/>
</dbReference>
<evidence type="ECO:0000313" key="1">
    <source>
        <dbReference type="EMBL" id="EEA06851.1"/>
    </source>
</evidence>
<dbReference type="eggNOG" id="ENOG502QWBK">
    <property type="taxonomic scope" value="Eukaryota"/>
</dbReference>
<dbReference type="OrthoDB" id="341300at2759"/>
<dbReference type="GeneID" id="6996106"/>
<name>B6AEA5_CRYMR</name>
<dbReference type="PANTHER" id="PTHR42663">
    <property type="entry name" value="HYDROLASE C777.06C-RELATED-RELATED"/>
    <property type="match status" value="1"/>
</dbReference>
<dbReference type="VEuPathDB" id="CryptoDB:CMU_015280"/>
<accession>B6AEA5</accession>
<evidence type="ECO:0008006" key="3">
    <source>
        <dbReference type="Google" id="ProtNLM"/>
    </source>
</evidence>
<evidence type="ECO:0000313" key="2">
    <source>
        <dbReference type="Proteomes" id="UP000001460"/>
    </source>
</evidence>
<keyword evidence="2" id="KW-1185">Reference proteome</keyword>
<dbReference type="EMBL" id="DS989730">
    <property type="protein sequence ID" value="EEA06851.1"/>
    <property type="molecule type" value="Genomic_DNA"/>
</dbReference>
<dbReference type="Proteomes" id="UP000001460">
    <property type="component" value="Unassembled WGS sequence"/>
</dbReference>
<dbReference type="SUPFAM" id="SSF56281">
    <property type="entry name" value="Metallo-hydrolase/oxidoreductase"/>
    <property type="match status" value="1"/>
</dbReference>
<dbReference type="PANTHER" id="PTHR42663:SF6">
    <property type="entry name" value="HYDROLASE C777.06C-RELATED"/>
    <property type="match status" value="1"/>
</dbReference>
<dbReference type="AlphaFoldDB" id="B6AEA5"/>
<proteinExistence type="predicted"/>
<protein>
    <recommendedName>
        <fullName evidence="3">Metallo-beta-lactamase domain-containing protein</fullName>
    </recommendedName>
</protein>
<dbReference type="STRING" id="441375.B6AEA5"/>
<sequence>MLEAGILFLGTGASSCVPILHHVLEPERYDCFCSQILKEHDPKIDKSKNIRNNVSIMIRIPRKDANRKKLSESEIPYDCVDNFTENHEVYHNILFDMGKTFRSSVLSIFPKFKISAINSIILTHFHDDAVGGLNYASYFVKNIHDSNIPLPIYMNSDTIKFVYKRFHNSIIDDLNRDCKVLQFGHSSYELNVLDILLGRVTNCNSHEAIQYYLSLKDSIDEPESRFNIVEFFIEDIKITSFPMYHGNCICMGFCIHYPYTNVIFISDYTFPIPKVSLDFLKSMEYNVSILILDSIAFKKSSNSHATISESLELAQIINPHFLYFVGMSCDLEYNTGNKKLQEILIQLKRSGKCCSIKSAQLAYDGLFLPINT</sequence>
<reference evidence="1" key="1">
    <citation type="submission" date="2008-06" db="EMBL/GenBank/DDBJ databases">
        <authorList>
            <person name="Lorenzi H."/>
            <person name="Inman J."/>
            <person name="Miller J."/>
            <person name="Schobel S."/>
            <person name="Amedeo P."/>
            <person name="Caler E.V."/>
            <person name="da Silva J."/>
        </authorList>
    </citation>
    <scope>NUCLEOTIDE SEQUENCE [LARGE SCALE GENOMIC DNA]</scope>
    <source>
        <strain evidence="1">RN66</strain>
    </source>
</reference>
<dbReference type="RefSeq" id="XP_002141200.1">
    <property type="nucleotide sequence ID" value="XM_002141164.1"/>
</dbReference>